<dbReference type="AlphaFoldDB" id="A0A2U1V7X8"/>
<dbReference type="RefSeq" id="WP_109515628.1">
    <property type="nucleotide sequence ID" value="NZ_JBHSCH010000058.1"/>
</dbReference>
<dbReference type="Gene3D" id="3.30.930.10">
    <property type="entry name" value="Bira Bifunctional Protein, Domain 2"/>
    <property type="match status" value="1"/>
</dbReference>
<reference evidence="3" key="1">
    <citation type="submission" date="2017-10" db="EMBL/GenBank/DDBJ databases">
        <authorList>
            <person name="Toshchakov S.V."/>
            <person name="Goeva M.A."/>
        </authorList>
    </citation>
    <scope>NUCLEOTIDE SEQUENCE [LARGE SCALE GENOMIC DNA]</scope>
    <source>
        <strain evidence="3">JR1/69-1-13</strain>
    </source>
</reference>
<sequence>MHEGLPPLPSLFAPLKLAPDEDARARAMALAPERGGGLLPWLAAPDRIEAALVLEPEESLAAARAGLLAAASAAADALVVLGPPEIPVTLRWPAGIVLNGAQVGEAFLGAPPGLPEEAVPDWLVVGIRLAWRHPEGYEPGRDPGRTALAEEGFLEIPPGELVAAWARHLMAGLSEWQSRGFRAMAERVLARLEVEEWMEGARRGLDPATGALLLRREGAADERRPLEAA</sequence>
<protein>
    <recommendedName>
        <fullName evidence="1">BPL/LPL catalytic domain-containing protein</fullName>
    </recommendedName>
</protein>
<dbReference type="OrthoDB" id="7657788at2"/>
<feature type="domain" description="BPL/LPL catalytic" evidence="1">
    <location>
        <begin position="8"/>
        <end position="187"/>
    </location>
</feature>
<dbReference type="Proteomes" id="UP000245048">
    <property type="component" value="Unassembled WGS sequence"/>
</dbReference>
<evidence type="ECO:0000313" key="2">
    <source>
        <dbReference type="EMBL" id="PWC29993.1"/>
    </source>
</evidence>
<accession>A0A2U1V7X8</accession>
<dbReference type="Pfam" id="PF16917">
    <property type="entry name" value="BPL_LplA_LipB_2"/>
    <property type="match status" value="1"/>
</dbReference>
<evidence type="ECO:0000259" key="1">
    <source>
        <dbReference type="Pfam" id="PF16917"/>
    </source>
</evidence>
<comment type="caution">
    <text evidence="2">The sequence shown here is derived from an EMBL/GenBank/DDBJ whole genome shotgun (WGS) entry which is preliminary data.</text>
</comment>
<evidence type="ECO:0000313" key="3">
    <source>
        <dbReference type="Proteomes" id="UP000245048"/>
    </source>
</evidence>
<dbReference type="SUPFAM" id="SSF55681">
    <property type="entry name" value="Class II aaRS and biotin synthetases"/>
    <property type="match status" value="1"/>
</dbReference>
<dbReference type="EMBL" id="PDOA01000002">
    <property type="protein sequence ID" value="PWC29993.1"/>
    <property type="molecule type" value="Genomic_DNA"/>
</dbReference>
<organism evidence="2 3">
    <name type="scientific">Teichococcus aestuarii</name>
    <dbReference type="NCBI Taxonomy" id="568898"/>
    <lineage>
        <taxon>Bacteria</taxon>
        <taxon>Pseudomonadati</taxon>
        <taxon>Pseudomonadota</taxon>
        <taxon>Alphaproteobacteria</taxon>
        <taxon>Acetobacterales</taxon>
        <taxon>Roseomonadaceae</taxon>
        <taxon>Roseomonas</taxon>
    </lineage>
</organism>
<keyword evidence="3" id="KW-1185">Reference proteome</keyword>
<proteinExistence type="predicted"/>
<dbReference type="InterPro" id="IPR004143">
    <property type="entry name" value="BPL_LPL_catalytic"/>
</dbReference>
<gene>
    <name evidence="2" type="ORF">CR165_03755</name>
</gene>
<name>A0A2U1V7X8_9PROT</name>
<dbReference type="InterPro" id="IPR045864">
    <property type="entry name" value="aa-tRNA-synth_II/BPL/LPL"/>
</dbReference>